<evidence type="ECO:0000256" key="1">
    <source>
        <dbReference type="ARBA" id="ARBA00001917"/>
    </source>
</evidence>
<dbReference type="InterPro" id="IPR028564">
    <property type="entry name" value="MT_TRM10-typ"/>
</dbReference>
<evidence type="ECO:0000313" key="20">
    <source>
        <dbReference type="EMBL" id="GFQ67125.1"/>
    </source>
</evidence>
<evidence type="ECO:0000256" key="16">
    <source>
        <dbReference type="ARBA" id="ARBA00048934"/>
    </source>
</evidence>
<dbReference type="GO" id="GO:0050660">
    <property type="term" value="F:flavin adenine dinucleotide binding"/>
    <property type="evidence" value="ECO:0007669"/>
    <property type="project" value="InterPro"/>
</dbReference>
<feature type="compositionally biased region" description="Basic residues" evidence="18">
    <location>
        <begin position="500"/>
        <end position="509"/>
    </location>
</feature>
<evidence type="ECO:0000256" key="15">
    <source>
        <dbReference type="ARBA" id="ARBA00047652"/>
    </source>
</evidence>
<name>A0A8X6HXM9_TRICU</name>
<evidence type="ECO:0000256" key="7">
    <source>
        <dbReference type="ARBA" id="ARBA00022694"/>
    </source>
</evidence>
<dbReference type="InterPro" id="IPR047911">
    <property type="entry name" value="Trm10_B_MTase_dom"/>
</dbReference>
<accession>A0A8X6HXM9</accession>
<keyword evidence="10" id="KW-0520">NAD</keyword>
<gene>
    <name evidence="20" type="primary">DUS1L</name>
    <name evidence="20" type="ORF">TNCT_251371</name>
</gene>
<evidence type="ECO:0000256" key="12">
    <source>
        <dbReference type="ARBA" id="ARBA00038890"/>
    </source>
</evidence>
<evidence type="ECO:0000256" key="4">
    <source>
        <dbReference type="ARBA" id="ARBA00022643"/>
    </source>
</evidence>
<dbReference type="Proteomes" id="UP000887116">
    <property type="component" value="Unassembled WGS sequence"/>
</dbReference>
<dbReference type="PROSITE" id="PS01136">
    <property type="entry name" value="UPF0034"/>
    <property type="match status" value="1"/>
</dbReference>
<comment type="catalytic activity">
    <reaction evidence="16">
        <text>5,6-dihydrouridine(16) in tRNA + NAD(+) = uridine(16) in tRNA + NADH + H(+)</text>
        <dbReference type="Rhea" id="RHEA:53380"/>
        <dbReference type="Rhea" id="RHEA-COMP:13543"/>
        <dbReference type="Rhea" id="RHEA-COMP:13544"/>
        <dbReference type="ChEBI" id="CHEBI:15378"/>
        <dbReference type="ChEBI" id="CHEBI:57540"/>
        <dbReference type="ChEBI" id="CHEBI:57945"/>
        <dbReference type="ChEBI" id="CHEBI:65315"/>
        <dbReference type="ChEBI" id="CHEBI:74443"/>
        <dbReference type="EC" id="1.3.1.88"/>
    </reaction>
    <physiologicalReaction direction="right-to-left" evidence="16">
        <dbReference type="Rhea" id="RHEA:53382"/>
    </physiologicalReaction>
</comment>
<dbReference type="CDD" id="cd02801">
    <property type="entry name" value="DUS_like_FMN"/>
    <property type="match status" value="1"/>
</dbReference>
<comment type="catalytic activity">
    <reaction evidence="15">
        <text>5,6-dihydrouridine(16) in tRNA + NADP(+) = uridine(16) in tRNA + NADPH + H(+)</text>
        <dbReference type="Rhea" id="RHEA:53376"/>
        <dbReference type="Rhea" id="RHEA-COMP:13543"/>
        <dbReference type="Rhea" id="RHEA-COMP:13544"/>
        <dbReference type="ChEBI" id="CHEBI:15378"/>
        <dbReference type="ChEBI" id="CHEBI:57783"/>
        <dbReference type="ChEBI" id="CHEBI:58349"/>
        <dbReference type="ChEBI" id="CHEBI:65315"/>
        <dbReference type="ChEBI" id="CHEBI:74443"/>
        <dbReference type="EC" id="1.3.1.88"/>
    </reaction>
    <physiologicalReaction direction="right-to-left" evidence="15">
        <dbReference type="Rhea" id="RHEA:53378"/>
    </physiologicalReaction>
</comment>
<dbReference type="Pfam" id="PF01207">
    <property type="entry name" value="Dus"/>
    <property type="match status" value="1"/>
</dbReference>
<feature type="region of interest" description="Disordered" evidence="18">
    <location>
        <begin position="488"/>
        <end position="511"/>
    </location>
</feature>
<evidence type="ECO:0000256" key="8">
    <source>
        <dbReference type="ARBA" id="ARBA00022857"/>
    </source>
</evidence>
<evidence type="ECO:0000256" key="6">
    <source>
        <dbReference type="ARBA" id="ARBA00022691"/>
    </source>
</evidence>
<reference evidence="20" key="1">
    <citation type="submission" date="2020-07" db="EMBL/GenBank/DDBJ databases">
        <title>Multicomponent nature underlies the extraordinary mechanical properties of spider dragline silk.</title>
        <authorList>
            <person name="Kono N."/>
            <person name="Nakamura H."/>
            <person name="Mori M."/>
            <person name="Yoshida Y."/>
            <person name="Ohtoshi R."/>
            <person name="Malay A.D."/>
            <person name="Moran D.A.P."/>
            <person name="Tomita M."/>
            <person name="Numata K."/>
            <person name="Arakawa K."/>
        </authorList>
    </citation>
    <scope>NUCLEOTIDE SEQUENCE</scope>
</reference>
<keyword evidence="2" id="KW-0489">Methyltransferase</keyword>
<comment type="function">
    <text evidence="13">S-adenosyl-L-methionine-dependent guanine N(1)-methyltransferase that catalyzes the formation of N(1)-methylguanine at position 9 (m1G9) in tRNAs. Probably not able to catalyze formation of N(1)-methyladenine at position 9 (m1A9) in tRNAs.</text>
</comment>
<evidence type="ECO:0000256" key="2">
    <source>
        <dbReference type="ARBA" id="ARBA00022603"/>
    </source>
</evidence>
<keyword evidence="9" id="KW-0560">Oxidoreductase</keyword>
<evidence type="ECO:0000256" key="18">
    <source>
        <dbReference type="SAM" id="MobiDB-lite"/>
    </source>
</evidence>
<comment type="similarity">
    <text evidence="11">Belongs to the Dus family. Dus1 subfamily.</text>
</comment>
<evidence type="ECO:0000256" key="5">
    <source>
        <dbReference type="ARBA" id="ARBA00022679"/>
    </source>
</evidence>
<feature type="domain" description="SAM-dependent MTase TRM10-type" evidence="19">
    <location>
        <begin position="560"/>
        <end position="755"/>
    </location>
</feature>
<dbReference type="AlphaFoldDB" id="A0A8X6HXM9"/>
<comment type="caution">
    <text evidence="20">The sequence shown here is derived from an EMBL/GenBank/DDBJ whole genome shotgun (WGS) entry which is preliminary data.</text>
</comment>
<keyword evidence="5" id="KW-0808">Transferase</keyword>
<dbReference type="CDD" id="cd18100">
    <property type="entry name" value="Trm10euk_B"/>
    <property type="match status" value="1"/>
</dbReference>
<dbReference type="Gene3D" id="3.40.1280.30">
    <property type="match status" value="1"/>
</dbReference>
<dbReference type="InterPro" id="IPR018517">
    <property type="entry name" value="tRNA_hU_synthase_CS"/>
</dbReference>
<evidence type="ECO:0000256" key="3">
    <source>
        <dbReference type="ARBA" id="ARBA00022630"/>
    </source>
</evidence>
<comment type="catalytic activity">
    <reaction evidence="17">
        <text>5,6-dihydrouridine(17) in tRNA + NADP(+) = uridine(17) in tRNA + NADPH + H(+)</text>
        <dbReference type="Rhea" id="RHEA:53368"/>
        <dbReference type="Rhea" id="RHEA-COMP:13541"/>
        <dbReference type="Rhea" id="RHEA-COMP:13542"/>
        <dbReference type="ChEBI" id="CHEBI:15378"/>
        <dbReference type="ChEBI" id="CHEBI:57783"/>
        <dbReference type="ChEBI" id="CHEBI:58349"/>
        <dbReference type="ChEBI" id="CHEBI:65315"/>
        <dbReference type="ChEBI" id="CHEBI:74443"/>
        <dbReference type="EC" id="1.3.1.88"/>
    </reaction>
    <physiologicalReaction direction="right-to-left" evidence="17">
        <dbReference type="Rhea" id="RHEA:53370"/>
    </physiologicalReaction>
</comment>
<sequence length="776" mass="88294">MGHREEVVEDADPAVMYYLPQYGAECTLANIRNSSWIPSARNVVRKILRTCITCRKVSAEVSQQLMADLLAARNTVCRVFSQMAGKQTGYDFWNNVLHSPQYVAAPMVDMSELAFRMLCRQHGAQLCYSPMLHSAQFSQDFLYRKDNFSTCIGDRPLIVQFCANDPNVFVNAASMVSSECDAIDLNLGCPQAIAKKGYYGSFLQEDWDLIRALVQKASSELPVPVTCKMRILPEDSKKSIEYAKMLEHAGCSVLTVHGRTREQKGHATGLASWEVIKEIKANVKIPVIANGNILTFDDIQDCLRYTGADAVMSAEALLHNPALFSGKNPPVWKIVEQYLQLAEKYDTPIKCVRCHLFKILYLCIYQCEEVRHLLNEGSSLEDFSSVIEILKRFPDRFPVVKELEQTGDEMDNIFNFPFEMKTDNQKTRNLLNSNENAIGDENENIVEDQVEENYLPIWLCHSRPRIAIHDKSRGCFSKYFDSKMEETTEENQGESYMSKKQQRKARRHERLAGRMKEKRKLKKMRRKEKVAEMKLQQAPVTDGLVEKKNNLTKKQQKMAIKERLLKAQGTSPKICINLGFAATMETKELSRLSTQLRRLYGSNRHSPNPVHLYFCGFSPADEFYQICASKNDGFSSYIVEMTAEAPEDLFAFEDIIYLSPDSENALETLESNKVYVIGGIVDDTVEKNLSLNHAKNFNIKSARLPIQEHLVPCSSNPGTTVLTVNQVFDILLKYYETKDWTEALGSHVPFRKGYCTPSRRDGLSPKAEEDSNRMCL</sequence>
<proteinExistence type="inferred from homology"/>
<dbReference type="PANTHER" id="PTHR11082">
    <property type="entry name" value="TRNA-DIHYDROURIDINE SYNTHASE"/>
    <property type="match status" value="1"/>
</dbReference>
<dbReference type="InterPro" id="IPR035587">
    <property type="entry name" value="DUS-like_FMN-bd"/>
</dbReference>
<keyword evidence="8" id="KW-0521">NADP</keyword>
<organism evidence="20 21">
    <name type="scientific">Trichonephila clavata</name>
    <name type="common">Joro spider</name>
    <name type="synonym">Nephila clavata</name>
    <dbReference type="NCBI Taxonomy" id="2740835"/>
    <lineage>
        <taxon>Eukaryota</taxon>
        <taxon>Metazoa</taxon>
        <taxon>Ecdysozoa</taxon>
        <taxon>Arthropoda</taxon>
        <taxon>Chelicerata</taxon>
        <taxon>Arachnida</taxon>
        <taxon>Araneae</taxon>
        <taxon>Araneomorphae</taxon>
        <taxon>Entelegynae</taxon>
        <taxon>Araneoidea</taxon>
        <taxon>Nephilidae</taxon>
        <taxon>Trichonephila</taxon>
    </lineage>
</organism>
<keyword evidence="4" id="KW-0288">FMN</keyword>
<comment type="cofactor">
    <cofactor evidence="1">
        <name>FMN</name>
        <dbReference type="ChEBI" id="CHEBI:58210"/>
    </cofactor>
</comment>
<keyword evidence="21" id="KW-1185">Reference proteome</keyword>
<evidence type="ECO:0000256" key="11">
    <source>
        <dbReference type="ARBA" id="ARBA00038313"/>
    </source>
</evidence>
<dbReference type="GO" id="GO:0017150">
    <property type="term" value="F:tRNA dihydrouridine synthase activity"/>
    <property type="evidence" value="ECO:0007669"/>
    <property type="project" value="InterPro"/>
</dbReference>
<protein>
    <recommendedName>
        <fullName evidence="12">tRNA-dihydrouridine(16/17) synthase [NAD(P)(+)]</fullName>
        <ecNumber evidence="12">1.3.1.88</ecNumber>
    </recommendedName>
</protein>
<dbReference type="PROSITE" id="PS51675">
    <property type="entry name" value="SAM_MT_TRM10"/>
    <property type="match status" value="1"/>
</dbReference>
<evidence type="ECO:0000256" key="17">
    <source>
        <dbReference type="ARBA" id="ARBA00049467"/>
    </source>
</evidence>
<keyword evidence="6" id="KW-0949">S-adenosyl-L-methionine</keyword>
<evidence type="ECO:0000259" key="19">
    <source>
        <dbReference type="PROSITE" id="PS51675"/>
    </source>
</evidence>
<dbReference type="GO" id="GO:0032259">
    <property type="term" value="P:methylation"/>
    <property type="evidence" value="ECO:0007669"/>
    <property type="project" value="UniProtKB-KW"/>
</dbReference>
<evidence type="ECO:0000256" key="13">
    <source>
        <dbReference type="ARBA" id="ARBA00045240"/>
    </source>
</evidence>
<dbReference type="Gene3D" id="3.20.20.70">
    <property type="entry name" value="Aldolase class I"/>
    <property type="match status" value="1"/>
</dbReference>
<evidence type="ECO:0000256" key="9">
    <source>
        <dbReference type="ARBA" id="ARBA00023002"/>
    </source>
</evidence>
<dbReference type="OrthoDB" id="272303at2759"/>
<dbReference type="InterPro" id="IPR013785">
    <property type="entry name" value="Aldolase_TIM"/>
</dbReference>
<dbReference type="InterPro" id="IPR038459">
    <property type="entry name" value="MT_TRM10-typ_sf"/>
</dbReference>
<dbReference type="PANTHER" id="PTHR11082:SF5">
    <property type="entry name" value="TRNA-DIHYDROURIDINE(16_17) SYNTHASE [NAD(P)(+)]-LIKE"/>
    <property type="match status" value="1"/>
</dbReference>
<dbReference type="EMBL" id="BMAO01010428">
    <property type="protein sequence ID" value="GFQ67125.1"/>
    <property type="molecule type" value="Genomic_DNA"/>
</dbReference>
<dbReference type="SUPFAM" id="SSF51395">
    <property type="entry name" value="FMN-linked oxidoreductases"/>
    <property type="match status" value="1"/>
</dbReference>
<comment type="catalytic activity">
    <reaction evidence="14">
        <text>5,6-dihydrouridine(17) in tRNA + NAD(+) = uridine(17) in tRNA + NADH + H(+)</text>
        <dbReference type="Rhea" id="RHEA:53372"/>
        <dbReference type="Rhea" id="RHEA-COMP:13541"/>
        <dbReference type="Rhea" id="RHEA-COMP:13542"/>
        <dbReference type="ChEBI" id="CHEBI:15378"/>
        <dbReference type="ChEBI" id="CHEBI:57540"/>
        <dbReference type="ChEBI" id="CHEBI:57945"/>
        <dbReference type="ChEBI" id="CHEBI:65315"/>
        <dbReference type="ChEBI" id="CHEBI:74443"/>
        <dbReference type="EC" id="1.3.1.88"/>
    </reaction>
    <physiologicalReaction direction="right-to-left" evidence="14">
        <dbReference type="Rhea" id="RHEA:53374"/>
    </physiologicalReaction>
</comment>
<dbReference type="EC" id="1.3.1.88" evidence="12"/>
<evidence type="ECO:0000256" key="10">
    <source>
        <dbReference type="ARBA" id="ARBA00023027"/>
    </source>
</evidence>
<evidence type="ECO:0000256" key="14">
    <source>
        <dbReference type="ARBA" id="ARBA00047287"/>
    </source>
</evidence>
<keyword evidence="3" id="KW-0285">Flavoprotein</keyword>
<dbReference type="GO" id="GO:0008168">
    <property type="term" value="F:methyltransferase activity"/>
    <property type="evidence" value="ECO:0007669"/>
    <property type="project" value="UniProtKB-KW"/>
</dbReference>
<keyword evidence="7" id="KW-0819">tRNA processing</keyword>
<evidence type="ECO:0000313" key="21">
    <source>
        <dbReference type="Proteomes" id="UP000887116"/>
    </source>
</evidence>